<gene>
    <name evidence="2" type="ORF">CBO05C_2418</name>
</gene>
<dbReference type="SUPFAM" id="SSF52218">
    <property type="entry name" value="Flavoproteins"/>
    <property type="match status" value="1"/>
</dbReference>
<dbReference type="GO" id="GO:0016491">
    <property type="term" value="F:oxidoreductase activity"/>
    <property type="evidence" value="ECO:0007669"/>
    <property type="project" value="InterPro"/>
</dbReference>
<dbReference type="HOGENOM" id="CLU_111116_0_0_9"/>
<accession>A0A0S6U740</accession>
<evidence type="ECO:0000313" key="2">
    <source>
        <dbReference type="EMBL" id="GAE02728.1"/>
    </source>
</evidence>
<feature type="domain" description="NADPH-dependent FMN reductase-like" evidence="1">
    <location>
        <begin position="2"/>
        <end position="76"/>
    </location>
</feature>
<protein>
    <recommendedName>
        <fullName evidence="1">NADPH-dependent FMN reductase-like domain-containing protein</fullName>
    </recommendedName>
</protein>
<evidence type="ECO:0000259" key="1">
    <source>
        <dbReference type="Pfam" id="PF03358"/>
    </source>
</evidence>
<dbReference type="Gene3D" id="3.40.50.360">
    <property type="match status" value="1"/>
</dbReference>
<dbReference type="Pfam" id="PF03358">
    <property type="entry name" value="FMN_red"/>
    <property type="match status" value="1"/>
</dbReference>
<reference evidence="2" key="1">
    <citation type="submission" date="2013-10" db="EMBL/GenBank/DDBJ databases">
        <title>Draft genome sequence of Clostridium botulinum type B strain Osaka05.</title>
        <authorList>
            <person name="Sakaguchi Y."/>
            <person name="Hosomi K."/>
            <person name="Uchiyama J."/>
            <person name="Ogura Y."/>
            <person name="Sakaguchi M."/>
            <person name="Kohda T."/>
            <person name="Mukamoto M."/>
            <person name="Misawa N."/>
            <person name="Matsuzaki S."/>
            <person name="Hayashi T."/>
            <person name="Kozaki S."/>
        </authorList>
    </citation>
    <scope>NUCLEOTIDE SEQUENCE</scope>
    <source>
        <strain evidence="2">Osaka05</strain>
    </source>
</reference>
<dbReference type="InterPro" id="IPR029039">
    <property type="entry name" value="Flavoprotein-like_sf"/>
</dbReference>
<sequence length="214" mass="23407">MRISLVNTSPKSNASTSGLLLKYLKTKLLSNAQIKEFHISSQCLPTEIIEKILDADAVIFASPIYMGALPSHLLSSLFKIESYIKGKSIKKTVIYTIVNGGFYEGKHSKIAIDMMKHWCKKTGLTWGQALGSGAGDMYGSLTKLPIGKGPSKNLGKALDEITERITALDSGKNIIVSPNIPRYAWKIGASILVWNKQAKANGLSKKDLYYAEID</sequence>
<dbReference type="InterPro" id="IPR005025">
    <property type="entry name" value="FMN_Rdtase-like_dom"/>
</dbReference>
<dbReference type="Proteomes" id="UP000054164">
    <property type="component" value="Unassembled WGS sequence"/>
</dbReference>
<organism evidence="2">
    <name type="scientific">Clostridium botulinum B str. Osaka05</name>
    <dbReference type="NCBI Taxonomy" id="1407017"/>
    <lineage>
        <taxon>Bacteria</taxon>
        <taxon>Bacillati</taxon>
        <taxon>Bacillota</taxon>
        <taxon>Clostridia</taxon>
        <taxon>Eubacteriales</taxon>
        <taxon>Clostridiaceae</taxon>
        <taxon>Clostridium</taxon>
    </lineage>
</organism>
<dbReference type="EMBL" id="DF384213">
    <property type="protein sequence ID" value="GAE02728.1"/>
    <property type="molecule type" value="Genomic_DNA"/>
</dbReference>
<name>A0A0S6U740_CLOBO</name>
<dbReference type="RefSeq" id="WP_030035506.1">
    <property type="nucleotide sequence ID" value="NZ_DF384213.1"/>
</dbReference>
<proteinExistence type="predicted"/>
<dbReference type="AlphaFoldDB" id="A0A0S6U740"/>